<dbReference type="GO" id="GO:0005886">
    <property type="term" value="C:plasma membrane"/>
    <property type="evidence" value="ECO:0007669"/>
    <property type="project" value="UniProtKB-SubCell"/>
</dbReference>
<evidence type="ECO:0000256" key="1">
    <source>
        <dbReference type="ARBA" id="ARBA00001946"/>
    </source>
</evidence>
<comment type="caution">
    <text evidence="7">The sequence shown here is derived from an EMBL/GenBank/DDBJ whole genome shotgun (WGS) entry which is preliminary data.</text>
</comment>
<dbReference type="GO" id="GO:0052621">
    <property type="term" value="F:diguanylate cyclase activity"/>
    <property type="evidence" value="ECO:0007669"/>
    <property type="project" value="UniProtKB-EC"/>
</dbReference>
<dbReference type="InterPro" id="IPR043128">
    <property type="entry name" value="Rev_trsase/Diguanyl_cyclase"/>
</dbReference>
<keyword evidence="5" id="KW-1133">Transmembrane helix</keyword>
<dbReference type="Proteomes" id="UP000321110">
    <property type="component" value="Unassembled WGS sequence"/>
</dbReference>
<dbReference type="InterPro" id="IPR000160">
    <property type="entry name" value="GGDEF_dom"/>
</dbReference>
<evidence type="ECO:0000313" key="8">
    <source>
        <dbReference type="Proteomes" id="UP000321110"/>
    </source>
</evidence>
<dbReference type="Gene3D" id="3.30.450.20">
    <property type="entry name" value="PAS domain"/>
    <property type="match status" value="2"/>
</dbReference>
<dbReference type="Pfam" id="PF22588">
    <property type="entry name" value="dCache_1_like"/>
    <property type="match status" value="1"/>
</dbReference>
<feature type="transmembrane region" description="Helical" evidence="5">
    <location>
        <begin position="303"/>
        <end position="321"/>
    </location>
</feature>
<dbReference type="NCBIfam" id="TIGR00254">
    <property type="entry name" value="GGDEF"/>
    <property type="match status" value="1"/>
</dbReference>
<evidence type="ECO:0000256" key="3">
    <source>
        <dbReference type="ARBA" id="ARBA00012528"/>
    </source>
</evidence>
<name>A0A5C7WB47_AQUAC</name>
<dbReference type="CDD" id="cd12914">
    <property type="entry name" value="PDC1_DGC_like"/>
    <property type="match status" value="1"/>
</dbReference>
<dbReference type="PANTHER" id="PTHR45138">
    <property type="entry name" value="REGULATORY COMPONENTS OF SENSORY TRANSDUCTION SYSTEM"/>
    <property type="match status" value="1"/>
</dbReference>
<dbReference type="EMBL" id="SSFO01000070">
    <property type="protein sequence ID" value="TXI34399.1"/>
    <property type="molecule type" value="Genomic_DNA"/>
</dbReference>
<dbReference type="InterPro" id="IPR050469">
    <property type="entry name" value="Diguanylate_Cyclase"/>
</dbReference>
<dbReference type="FunFam" id="3.30.70.270:FF:000001">
    <property type="entry name" value="Diguanylate cyclase domain protein"/>
    <property type="match status" value="1"/>
</dbReference>
<sequence>MSAGNHEDSSRRRWWQKPGVLPLARVFVVLVCLSLLATDGWLMWKARQVQLRDAEIETSNLAAALARQASDSLKKADTVLLDLVERLQTDGRQPAQLQRLAQLMRMHVHEQGELHGLFAYDRDGRWLVNSFGEVPPGANNADREYFIYHRDHPDDHGPRVGRPIRSRMTGDWIIPLSRRLEDGAGNFAGVALATLSIDYFRQFYATFDIRQQGTINLVLNDGTLILHSPFREPMIGMSVTHSQIFSRLLPQSPSGTAMLPSINDGVVRIYSYRQVQGYPLVIIAALAKDDILADWRDDTLRQVLIVALLMALLGLFGFHLLRMIKQAQHTEVELIATRDALRAFNQRLEQQALEDELTRLANRRRFIRALSDEFARANRSQRPLALVLFDVDYFKQYNDIYGHSAGDECLRLVAEVIRDAQKRPADLAVRYGGEEFCLLLPETDREGALQVAEQVRMALEERAVAHAGSPWRRLSLSAGVNVYWPAEGVVLEKGPEALIQGADKALYAAKAAGRDRVMLYDERIAQLIG</sequence>
<evidence type="ECO:0000256" key="2">
    <source>
        <dbReference type="ARBA" id="ARBA00004533"/>
    </source>
</evidence>
<dbReference type="GO" id="GO:0043709">
    <property type="term" value="P:cell adhesion involved in single-species biofilm formation"/>
    <property type="evidence" value="ECO:0007669"/>
    <property type="project" value="TreeGrafter"/>
</dbReference>
<dbReference type="PANTHER" id="PTHR45138:SF9">
    <property type="entry name" value="DIGUANYLATE CYCLASE DGCM-RELATED"/>
    <property type="match status" value="1"/>
</dbReference>
<organism evidence="7 8">
    <name type="scientific">Aquipseudomonas alcaligenes</name>
    <name type="common">Pseudomonas alcaligenes</name>
    <dbReference type="NCBI Taxonomy" id="43263"/>
    <lineage>
        <taxon>Bacteria</taxon>
        <taxon>Pseudomonadati</taxon>
        <taxon>Pseudomonadota</taxon>
        <taxon>Gammaproteobacteria</taxon>
        <taxon>Pseudomonadales</taxon>
        <taxon>Pseudomonadaceae</taxon>
        <taxon>Aquipseudomonas</taxon>
    </lineage>
</organism>
<reference evidence="7 8" key="1">
    <citation type="submission" date="2018-09" db="EMBL/GenBank/DDBJ databases">
        <title>Metagenome Assembled Genomes from an Advanced Water Purification Facility.</title>
        <authorList>
            <person name="Stamps B.W."/>
            <person name="Spear J.R."/>
        </authorList>
    </citation>
    <scope>NUCLEOTIDE SEQUENCE [LARGE SCALE GENOMIC DNA]</scope>
    <source>
        <strain evidence="7">Bin_52_1</strain>
    </source>
</reference>
<dbReference type="Pfam" id="PF00990">
    <property type="entry name" value="GGDEF"/>
    <property type="match status" value="1"/>
</dbReference>
<dbReference type="SUPFAM" id="SSF55073">
    <property type="entry name" value="Nucleotide cyclase"/>
    <property type="match status" value="1"/>
</dbReference>
<dbReference type="CDD" id="cd12915">
    <property type="entry name" value="PDC2_DGC_like"/>
    <property type="match status" value="1"/>
</dbReference>
<dbReference type="InterPro" id="IPR029787">
    <property type="entry name" value="Nucleotide_cyclase"/>
</dbReference>
<feature type="transmembrane region" description="Helical" evidence="5">
    <location>
        <begin position="20"/>
        <end position="42"/>
    </location>
</feature>
<comment type="catalytic activity">
    <reaction evidence="4">
        <text>2 GTP = 3',3'-c-di-GMP + 2 diphosphate</text>
        <dbReference type="Rhea" id="RHEA:24898"/>
        <dbReference type="ChEBI" id="CHEBI:33019"/>
        <dbReference type="ChEBI" id="CHEBI:37565"/>
        <dbReference type="ChEBI" id="CHEBI:58805"/>
        <dbReference type="EC" id="2.7.7.65"/>
    </reaction>
</comment>
<dbReference type="GO" id="GO:1902201">
    <property type="term" value="P:negative regulation of bacterial-type flagellum-dependent cell motility"/>
    <property type="evidence" value="ECO:0007669"/>
    <property type="project" value="TreeGrafter"/>
</dbReference>
<dbReference type="SMART" id="SM00267">
    <property type="entry name" value="GGDEF"/>
    <property type="match status" value="1"/>
</dbReference>
<proteinExistence type="predicted"/>
<dbReference type="CDD" id="cd01949">
    <property type="entry name" value="GGDEF"/>
    <property type="match status" value="1"/>
</dbReference>
<feature type="domain" description="GGDEF" evidence="6">
    <location>
        <begin position="382"/>
        <end position="522"/>
    </location>
</feature>
<protein>
    <recommendedName>
        <fullName evidence="3">diguanylate cyclase</fullName>
        <ecNumber evidence="3">2.7.7.65</ecNumber>
    </recommendedName>
</protein>
<keyword evidence="5" id="KW-0812">Transmembrane</keyword>
<evidence type="ECO:0000259" key="6">
    <source>
        <dbReference type="PROSITE" id="PS50887"/>
    </source>
</evidence>
<dbReference type="PROSITE" id="PS50887">
    <property type="entry name" value="GGDEF"/>
    <property type="match status" value="1"/>
</dbReference>
<evidence type="ECO:0000256" key="5">
    <source>
        <dbReference type="SAM" id="Phobius"/>
    </source>
</evidence>
<comment type="subcellular location">
    <subcellularLocation>
        <location evidence="2">Cell inner membrane</location>
    </subcellularLocation>
</comment>
<gene>
    <name evidence="7" type="ORF">E6Q69_04355</name>
</gene>
<evidence type="ECO:0000256" key="4">
    <source>
        <dbReference type="ARBA" id="ARBA00034247"/>
    </source>
</evidence>
<dbReference type="InterPro" id="IPR054327">
    <property type="entry name" value="His-kinase-like_sensor"/>
</dbReference>
<dbReference type="EC" id="2.7.7.65" evidence="3"/>
<comment type="cofactor">
    <cofactor evidence="1">
        <name>Mg(2+)</name>
        <dbReference type="ChEBI" id="CHEBI:18420"/>
    </cofactor>
</comment>
<accession>A0A5C7WB47</accession>
<dbReference type="AlphaFoldDB" id="A0A5C7WB47"/>
<keyword evidence="5" id="KW-0472">Membrane</keyword>
<evidence type="ECO:0000313" key="7">
    <source>
        <dbReference type="EMBL" id="TXI34399.1"/>
    </source>
</evidence>
<dbReference type="Gene3D" id="3.30.70.270">
    <property type="match status" value="1"/>
</dbReference>